<dbReference type="InterPro" id="IPR036428">
    <property type="entry name" value="PCD_sf"/>
</dbReference>
<name>A0A021W0X7_9CELL</name>
<dbReference type="Proteomes" id="UP000019753">
    <property type="component" value="Unassembled WGS sequence"/>
</dbReference>
<dbReference type="AlphaFoldDB" id="A0A021W0X7"/>
<dbReference type="Pfam" id="PF01329">
    <property type="entry name" value="Pterin_4a"/>
    <property type="match status" value="1"/>
</dbReference>
<dbReference type="SUPFAM" id="SSF55248">
    <property type="entry name" value="PCD-like"/>
    <property type="match status" value="1"/>
</dbReference>
<dbReference type="OrthoDB" id="15077at2"/>
<proteinExistence type="inferred from homology"/>
<protein>
    <recommendedName>
        <fullName evidence="4">Putative pterin-4-alpha-carbinolamine dehydratase</fullName>
        <ecNumber evidence="3">4.2.1.96</ecNumber>
    </recommendedName>
</protein>
<dbReference type="SUPFAM" id="SSF54593">
    <property type="entry name" value="Glyoxalase/Bleomycin resistance protein/Dihydroxybiphenyl dioxygenase"/>
    <property type="match status" value="1"/>
</dbReference>
<feature type="domain" description="Glyoxalase-like" evidence="6">
    <location>
        <begin position="107"/>
        <end position="210"/>
    </location>
</feature>
<evidence type="ECO:0000256" key="1">
    <source>
        <dbReference type="ARBA" id="ARBA00001554"/>
    </source>
</evidence>
<organism evidence="7 8">
    <name type="scientific">Actinotalea ferrariae CF5-4</name>
    <dbReference type="NCBI Taxonomy" id="948458"/>
    <lineage>
        <taxon>Bacteria</taxon>
        <taxon>Bacillati</taxon>
        <taxon>Actinomycetota</taxon>
        <taxon>Actinomycetes</taxon>
        <taxon>Micrococcales</taxon>
        <taxon>Cellulomonadaceae</taxon>
        <taxon>Actinotalea</taxon>
    </lineage>
</organism>
<evidence type="ECO:0000256" key="3">
    <source>
        <dbReference type="ARBA" id="ARBA00013252"/>
    </source>
</evidence>
<dbReference type="GO" id="GO:0008124">
    <property type="term" value="F:4-alpha-hydroxytetrahydrobiopterin dehydratase activity"/>
    <property type="evidence" value="ECO:0007669"/>
    <property type="project" value="UniProtKB-EC"/>
</dbReference>
<dbReference type="PANTHER" id="PTHR35908:SF1">
    <property type="entry name" value="CONSERVED PROTEIN"/>
    <property type="match status" value="1"/>
</dbReference>
<evidence type="ECO:0000259" key="6">
    <source>
        <dbReference type="Pfam" id="PF18029"/>
    </source>
</evidence>
<evidence type="ECO:0000256" key="5">
    <source>
        <dbReference type="ARBA" id="ARBA00023239"/>
    </source>
</evidence>
<dbReference type="PANTHER" id="PTHR35908">
    <property type="entry name" value="HYPOTHETICAL FUSION PROTEIN"/>
    <property type="match status" value="1"/>
</dbReference>
<accession>A0A021W0X7</accession>
<keyword evidence="8" id="KW-1185">Reference proteome</keyword>
<evidence type="ECO:0000313" key="8">
    <source>
        <dbReference type="Proteomes" id="UP000019753"/>
    </source>
</evidence>
<dbReference type="InterPro" id="IPR041581">
    <property type="entry name" value="Glyoxalase_6"/>
</dbReference>
<sequence length="216" mass="23405">MDLSHADVTAAVDARHWRVVLGHLQATFRTGSFVRGAELVAEVTRLAEAAGHHPDVVLRYPAVTLTLVSHDVGRLTERDVELARAISAVADAQGLEADPAAPRMLEVAVDALDIPAVLPFWRAVLGYVDDRSAPGRLVDPEGRGPVVWFQQMAEPRPQRNRLHLDVDVPHDLAERRVADAVAAGGRVVGADRAPAFWVLADAEGNEVCVCTWQGRD</sequence>
<dbReference type="Gene3D" id="3.30.1360.20">
    <property type="entry name" value="Transcriptional coactivator/pterin dehydratase"/>
    <property type="match status" value="1"/>
</dbReference>
<evidence type="ECO:0000256" key="4">
    <source>
        <dbReference type="ARBA" id="ARBA00021735"/>
    </source>
</evidence>
<dbReference type="CDD" id="cd00488">
    <property type="entry name" value="PCD_DCoH"/>
    <property type="match status" value="1"/>
</dbReference>
<comment type="similarity">
    <text evidence="2">Belongs to the pterin-4-alpha-carbinolamine dehydratase family.</text>
</comment>
<gene>
    <name evidence="7" type="ORF">N866_19605</name>
</gene>
<dbReference type="EC" id="4.2.1.96" evidence="3"/>
<comment type="caution">
    <text evidence="7">The sequence shown here is derived from an EMBL/GenBank/DDBJ whole genome shotgun (WGS) entry which is preliminary data.</text>
</comment>
<dbReference type="Pfam" id="PF18029">
    <property type="entry name" value="Glyoxalase_6"/>
    <property type="match status" value="1"/>
</dbReference>
<dbReference type="Gene3D" id="3.10.180.10">
    <property type="entry name" value="2,3-Dihydroxybiphenyl 1,2-Dioxygenase, domain 1"/>
    <property type="match status" value="1"/>
</dbReference>
<dbReference type="InterPro" id="IPR001533">
    <property type="entry name" value="Pterin_deHydtase"/>
</dbReference>
<dbReference type="GO" id="GO:0006729">
    <property type="term" value="P:tetrahydrobiopterin biosynthetic process"/>
    <property type="evidence" value="ECO:0007669"/>
    <property type="project" value="InterPro"/>
</dbReference>
<dbReference type="EMBL" id="AXCW01000009">
    <property type="protein sequence ID" value="EYR64977.1"/>
    <property type="molecule type" value="Genomic_DNA"/>
</dbReference>
<dbReference type="RefSeq" id="WP_034221787.1">
    <property type="nucleotide sequence ID" value="NZ_AXCW01000009.1"/>
</dbReference>
<comment type="catalytic activity">
    <reaction evidence="1">
        <text>(4aS,6R)-4a-hydroxy-L-erythro-5,6,7,8-tetrahydrobiopterin = (6R)-L-erythro-6,7-dihydrobiopterin + H2O</text>
        <dbReference type="Rhea" id="RHEA:11920"/>
        <dbReference type="ChEBI" id="CHEBI:15377"/>
        <dbReference type="ChEBI" id="CHEBI:15642"/>
        <dbReference type="ChEBI" id="CHEBI:43120"/>
        <dbReference type="EC" id="4.2.1.96"/>
    </reaction>
</comment>
<dbReference type="InterPro" id="IPR029068">
    <property type="entry name" value="Glyas_Bleomycin-R_OHBP_Dase"/>
</dbReference>
<keyword evidence="5" id="KW-0456">Lyase</keyword>
<evidence type="ECO:0000313" key="7">
    <source>
        <dbReference type="EMBL" id="EYR64977.1"/>
    </source>
</evidence>
<evidence type="ECO:0000256" key="2">
    <source>
        <dbReference type="ARBA" id="ARBA00006472"/>
    </source>
</evidence>
<reference evidence="7 8" key="1">
    <citation type="submission" date="2014-01" db="EMBL/GenBank/DDBJ databases">
        <title>Actinotalea ferrariae CF5-4.</title>
        <authorList>
            <person name="Chen F."/>
            <person name="Li Y."/>
            <person name="Wang G."/>
        </authorList>
    </citation>
    <scope>NUCLEOTIDE SEQUENCE [LARGE SCALE GENOMIC DNA]</scope>
    <source>
        <strain evidence="7 8">CF5-4</strain>
    </source>
</reference>